<evidence type="ECO:0000256" key="2">
    <source>
        <dbReference type="ARBA" id="ARBA00023125"/>
    </source>
</evidence>
<evidence type="ECO:0000313" key="5">
    <source>
        <dbReference type="EMBL" id="XBS70404.1"/>
    </source>
</evidence>
<proteinExistence type="predicted"/>
<dbReference type="SUPFAM" id="SSF46785">
    <property type="entry name" value="Winged helix' DNA-binding domain"/>
    <property type="match status" value="1"/>
</dbReference>
<dbReference type="InterPro" id="IPR036388">
    <property type="entry name" value="WH-like_DNA-bd_sf"/>
</dbReference>
<dbReference type="GO" id="GO:0003677">
    <property type="term" value="F:DNA binding"/>
    <property type="evidence" value="ECO:0007669"/>
    <property type="project" value="UniProtKB-KW"/>
</dbReference>
<keyword evidence="3" id="KW-0804">Transcription</keyword>
<dbReference type="InterPro" id="IPR002577">
    <property type="entry name" value="HTH_HxlR"/>
</dbReference>
<evidence type="ECO:0000256" key="1">
    <source>
        <dbReference type="ARBA" id="ARBA00023015"/>
    </source>
</evidence>
<dbReference type="PROSITE" id="PS51118">
    <property type="entry name" value="HTH_HXLR"/>
    <property type="match status" value="1"/>
</dbReference>
<evidence type="ECO:0000259" key="4">
    <source>
        <dbReference type="PROSITE" id="PS51118"/>
    </source>
</evidence>
<dbReference type="PANTHER" id="PTHR33204">
    <property type="entry name" value="TRANSCRIPTIONAL REGULATOR, MARR FAMILY"/>
    <property type="match status" value="1"/>
</dbReference>
<sequence>MKHKSFEETMCPIARGLHQVGEWWSILILREAFYGARKFDEFQRGVEGIAPNMLTRRLRELVEAGVLARRRYSDRPERFEYILTQCGRDFYPVMWTLLEWGNKYFAPEGDIVQLENIRTQKRALPFLTDRNTGQEMSPGDYHIVAGPGANAAVREKLAASRQSLDDIPLQVTD</sequence>
<dbReference type="AlphaFoldDB" id="A0AAU7QB70"/>
<dbReference type="PANTHER" id="PTHR33204:SF17">
    <property type="entry name" value="TRANSCRIPTIONAL REGULATORY PROTEIN"/>
    <property type="match status" value="1"/>
</dbReference>
<dbReference type="Gene3D" id="1.10.10.10">
    <property type="entry name" value="Winged helix-like DNA-binding domain superfamily/Winged helix DNA-binding domain"/>
    <property type="match status" value="1"/>
</dbReference>
<gene>
    <name evidence="5" type="ORF">ABK905_03930</name>
</gene>
<evidence type="ECO:0000256" key="3">
    <source>
        <dbReference type="ARBA" id="ARBA00023163"/>
    </source>
</evidence>
<dbReference type="Pfam" id="PF01638">
    <property type="entry name" value="HxlR"/>
    <property type="match status" value="1"/>
</dbReference>
<dbReference type="EMBL" id="CP157947">
    <property type="protein sequence ID" value="XBS70404.1"/>
    <property type="molecule type" value="Genomic_DNA"/>
</dbReference>
<accession>A0AAU7QB70</accession>
<organism evidence="5">
    <name type="scientific">Acerihabitans sp. KWT182</name>
    <dbReference type="NCBI Taxonomy" id="3157919"/>
    <lineage>
        <taxon>Bacteria</taxon>
        <taxon>Pseudomonadati</taxon>
        <taxon>Pseudomonadota</taxon>
        <taxon>Gammaproteobacteria</taxon>
        <taxon>Enterobacterales</taxon>
        <taxon>Pectobacteriaceae</taxon>
        <taxon>Acerihabitans</taxon>
    </lineage>
</organism>
<dbReference type="InterPro" id="IPR036390">
    <property type="entry name" value="WH_DNA-bd_sf"/>
</dbReference>
<feature type="domain" description="HTH hxlR-type" evidence="4">
    <location>
        <begin position="11"/>
        <end position="109"/>
    </location>
</feature>
<keyword evidence="2" id="KW-0238">DNA-binding</keyword>
<name>A0AAU7QB70_9GAMM</name>
<keyword evidence="1" id="KW-0805">Transcription regulation</keyword>
<reference evidence="5" key="1">
    <citation type="submission" date="2024-06" db="EMBL/GenBank/DDBJ databases">
        <authorList>
            <person name="Coelho C."/>
            <person name="Bento M."/>
            <person name="Garcia E."/>
            <person name="Camelo A."/>
            <person name="Brandao I."/>
            <person name="Espirito Santo C."/>
            <person name="Trovao J."/>
            <person name="Verissimo A."/>
            <person name="Costa J."/>
            <person name="Tiago I."/>
        </authorList>
    </citation>
    <scope>NUCLEOTIDE SEQUENCE</scope>
    <source>
        <strain evidence="5">KWT182</strain>
    </source>
</reference>
<protein>
    <submittedName>
        <fullName evidence="5">Helix-turn-helix domain-containing protein</fullName>
    </submittedName>
</protein>